<dbReference type="InterPro" id="IPR049177">
    <property type="entry name" value="MgtC_SapB_SrpB_YhiD_N"/>
</dbReference>
<dbReference type="PANTHER" id="PTHR33778">
    <property type="entry name" value="PROTEIN MGTC"/>
    <property type="match status" value="1"/>
</dbReference>
<evidence type="ECO:0000256" key="1">
    <source>
        <dbReference type="ARBA" id="ARBA00004651"/>
    </source>
</evidence>
<keyword evidence="4" id="KW-0812">Transmembrane</keyword>
<dbReference type="PANTHER" id="PTHR33778:SF1">
    <property type="entry name" value="MAGNESIUM TRANSPORTER YHID-RELATED"/>
    <property type="match status" value="1"/>
</dbReference>
<feature type="domain" description="MgtC/SapB/SrpB/YhiD N-terminal" evidence="9">
    <location>
        <begin position="30"/>
        <end position="154"/>
    </location>
</feature>
<dbReference type="EMBL" id="JABBFX010000003">
    <property type="protein sequence ID" value="NML47365.1"/>
    <property type="molecule type" value="Genomic_DNA"/>
</dbReference>
<keyword evidence="7" id="KW-0997">Cell inner membrane</keyword>
<evidence type="ECO:0000313" key="11">
    <source>
        <dbReference type="Proteomes" id="UP000541185"/>
    </source>
</evidence>
<dbReference type="RefSeq" id="WP_169421647.1">
    <property type="nucleotide sequence ID" value="NZ_JABBFX010000003.1"/>
</dbReference>
<evidence type="ECO:0000256" key="2">
    <source>
        <dbReference type="ARBA" id="ARBA00009298"/>
    </source>
</evidence>
<keyword evidence="6" id="KW-0472">Membrane</keyword>
<accession>A0A848H9B7</accession>
<name>A0A848H9B7_9BURK</name>
<organism evidence="10 11">
    <name type="scientific">Ramlibacter agri</name>
    <dbReference type="NCBI Taxonomy" id="2728837"/>
    <lineage>
        <taxon>Bacteria</taxon>
        <taxon>Pseudomonadati</taxon>
        <taxon>Pseudomonadota</taxon>
        <taxon>Betaproteobacteria</taxon>
        <taxon>Burkholderiales</taxon>
        <taxon>Comamonadaceae</taxon>
        <taxon>Ramlibacter</taxon>
    </lineage>
</organism>
<comment type="similarity">
    <text evidence="2 7">Belongs to the MgtC/SapB family.</text>
</comment>
<keyword evidence="3" id="KW-1003">Cell membrane</keyword>
<reference evidence="10 11" key="1">
    <citation type="submission" date="2020-04" db="EMBL/GenBank/DDBJ databases">
        <title>Ramlibacter sp. G-1-2-2 isolated from soil.</title>
        <authorList>
            <person name="Dahal R.H."/>
        </authorList>
    </citation>
    <scope>NUCLEOTIDE SEQUENCE [LARGE SCALE GENOMIC DNA]</scope>
    <source>
        <strain evidence="10 11">G-1-2-2</strain>
    </source>
</reference>
<evidence type="ECO:0000256" key="4">
    <source>
        <dbReference type="ARBA" id="ARBA00022692"/>
    </source>
</evidence>
<comment type="subcellular location">
    <subcellularLocation>
        <location evidence="7">Cell inner membrane</location>
        <topology evidence="7">Multi-pass membrane protein</topology>
    </subcellularLocation>
    <subcellularLocation>
        <location evidence="1">Cell membrane</location>
        <topology evidence="1">Multi-pass membrane protein</topology>
    </subcellularLocation>
</comment>
<dbReference type="Proteomes" id="UP000541185">
    <property type="component" value="Unassembled WGS sequence"/>
</dbReference>
<keyword evidence="5" id="KW-1133">Transmembrane helix</keyword>
<comment type="caution">
    <text evidence="10">The sequence shown here is derived from an EMBL/GenBank/DDBJ whole genome shotgun (WGS) entry which is preliminary data.</text>
</comment>
<proteinExistence type="inferred from homology"/>
<evidence type="ECO:0000259" key="9">
    <source>
        <dbReference type="Pfam" id="PF02308"/>
    </source>
</evidence>
<evidence type="ECO:0000256" key="6">
    <source>
        <dbReference type="ARBA" id="ARBA00023136"/>
    </source>
</evidence>
<dbReference type="GO" id="GO:0005886">
    <property type="term" value="C:plasma membrane"/>
    <property type="evidence" value="ECO:0007669"/>
    <property type="project" value="UniProtKB-SubCell"/>
</dbReference>
<keyword evidence="11" id="KW-1185">Reference proteome</keyword>
<dbReference type="Pfam" id="PF02308">
    <property type="entry name" value="MgtC"/>
    <property type="match status" value="1"/>
</dbReference>
<feature type="region of interest" description="Disordered" evidence="8">
    <location>
        <begin position="158"/>
        <end position="185"/>
    </location>
</feature>
<evidence type="ECO:0000256" key="7">
    <source>
        <dbReference type="RuleBase" id="RU365041"/>
    </source>
</evidence>
<sequence length="185" mass="19712">MGWETVTGTIAAEFSDLGDAEQLTRTLLRLAVAVVLGGCIGFQRERHGHEAGTRTHMLVCAGSALFVLLPQQLQMSDDAVSRVLQGLLAGIGFLCAGAILKRPQEEHVRGLTTSAGIWMTAAIGTAAGLGREGTAVVSALLLLFVLALEKPLKRVLGPRGHRRISRRPERPKQPGSADPTDRANF</sequence>
<dbReference type="InterPro" id="IPR003416">
    <property type="entry name" value="MgtC/SapB/SrpB/YhiD_fam"/>
</dbReference>
<evidence type="ECO:0000256" key="5">
    <source>
        <dbReference type="ARBA" id="ARBA00022989"/>
    </source>
</evidence>
<evidence type="ECO:0000313" key="10">
    <source>
        <dbReference type="EMBL" id="NML47365.1"/>
    </source>
</evidence>
<gene>
    <name evidence="10" type="ORF">HHL11_26690</name>
</gene>
<dbReference type="AlphaFoldDB" id="A0A848H9B7"/>
<evidence type="ECO:0000256" key="8">
    <source>
        <dbReference type="SAM" id="MobiDB-lite"/>
    </source>
</evidence>
<dbReference type="PRINTS" id="PR01837">
    <property type="entry name" value="MGTCSAPBPROT"/>
</dbReference>
<protein>
    <recommendedName>
        <fullName evidence="7">Protein MgtC</fullName>
    </recommendedName>
</protein>
<evidence type="ECO:0000256" key="3">
    <source>
        <dbReference type="ARBA" id="ARBA00022475"/>
    </source>
</evidence>